<organism evidence="1 2">
    <name type="scientific">Mycobacterium palustre</name>
    <dbReference type="NCBI Taxonomy" id="153971"/>
    <lineage>
        <taxon>Bacteria</taxon>
        <taxon>Bacillati</taxon>
        <taxon>Actinomycetota</taxon>
        <taxon>Actinomycetes</taxon>
        <taxon>Mycobacteriales</taxon>
        <taxon>Mycobacteriaceae</taxon>
        <taxon>Mycobacterium</taxon>
        <taxon>Mycobacterium simiae complex</taxon>
    </lineage>
</organism>
<accession>A0A1X1ZLY5</accession>
<dbReference type="OrthoDB" id="9746023at2"/>
<name>A0A1X1ZLY5_9MYCO</name>
<dbReference type="AlphaFoldDB" id="A0A1X1ZLY5"/>
<dbReference type="RefSeq" id="WP_085078685.1">
    <property type="nucleotide sequence ID" value="NZ_LQPJ01000102.1"/>
</dbReference>
<dbReference type="InterPro" id="IPR029032">
    <property type="entry name" value="AhpD-like"/>
</dbReference>
<keyword evidence="2" id="KW-1185">Reference proteome</keyword>
<dbReference type="SUPFAM" id="SSF69118">
    <property type="entry name" value="AhpD-like"/>
    <property type="match status" value="1"/>
</dbReference>
<comment type="caution">
    <text evidence="1">The sequence shown here is derived from an EMBL/GenBank/DDBJ whole genome shotgun (WGS) entry which is preliminary data.</text>
</comment>
<gene>
    <name evidence="1" type="ORF">AWC19_09665</name>
</gene>
<proteinExistence type="predicted"/>
<dbReference type="Proteomes" id="UP000193529">
    <property type="component" value="Unassembled WGS sequence"/>
</dbReference>
<dbReference type="Gene3D" id="1.20.1290.10">
    <property type="entry name" value="AhpD-like"/>
    <property type="match status" value="1"/>
</dbReference>
<evidence type="ECO:0000313" key="2">
    <source>
        <dbReference type="Proteomes" id="UP000193529"/>
    </source>
</evidence>
<sequence>MPSPAEQKPFKLRLPHIDNDELIRRVKEHSKITGWPEVMKTPSRYGENLFYGTVPEIYGADVEYWSVLMALVLGIDPKTPPAEVIKRGVPVDQPKSEQYKRYMLMSSWLHCVHMRNGWTRTIMGGWASEGAGITRTKLLLLDMPDADIWTDDERLALKFVKAAFEWEMTDELWDAAAEAWTPEWILAVLGLLVHYYGYSLRFSAIGLDRVVGLTADKSIGEVIGLVPPSGS</sequence>
<reference evidence="1 2" key="1">
    <citation type="submission" date="2016-01" db="EMBL/GenBank/DDBJ databases">
        <title>The new phylogeny of the genus Mycobacterium.</title>
        <authorList>
            <person name="Tarcisio F."/>
            <person name="Conor M."/>
            <person name="Antonella G."/>
            <person name="Elisabetta G."/>
            <person name="Giulia F.S."/>
            <person name="Sara T."/>
            <person name="Anna F."/>
            <person name="Clotilde B."/>
            <person name="Roberto B."/>
            <person name="Veronica D.S."/>
            <person name="Fabio R."/>
            <person name="Monica P."/>
            <person name="Olivier J."/>
            <person name="Enrico T."/>
            <person name="Nicola S."/>
        </authorList>
    </citation>
    <scope>NUCLEOTIDE SEQUENCE [LARGE SCALE GENOMIC DNA]</scope>
    <source>
        <strain evidence="1 2">DSM 44572</strain>
    </source>
</reference>
<evidence type="ECO:0000313" key="1">
    <source>
        <dbReference type="EMBL" id="ORW24366.1"/>
    </source>
</evidence>
<protein>
    <submittedName>
        <fullName evidence="1">Uncharacterized protein</fullName>
    </submittedName>
</protein>
<dbReference type="EMBL" id="LQPJ01000102">
    <property type="protein sequence ID" value="ORW24366.1"/>
    <property type="molecule type" value="Genomic_DNA"/>
</dbReference>